<evidence type="ECO:0000256" key="1">
    <source>
        <dbReference type="ARBA" id="ARBA00023186"/>
    </source>
</evidence>
<dbReference type="InterPro" id="IPR029071">
    <property type="entry name" value="Ubiquitin-like_domsf"/>
</dbReference>
<dbReference type="Pfam" id="PF14560">
    <property type="entry name" value="Ubiquitin_2"/>
    <property type="match status" value="1"/>
</dbReference>
<evidence type="ECO:0000313" key="5">
    <source>
        <dbReference type="EMBL" id="EEQ43372.1"/>
    </source>
</evidence>
<feature type="region of interest" description="Disordered" evidence="3">
    <location>
        <begin position="95"/>
        <end position="127"/>
    </location>
</feature>
<evidence type="ECO:0000256" key="3">
    <source>
        <dbReference type="SAM" id="MobiDB-lite"/>
    </source>
</evidence>
<dbReference type="OMA" id="DQYEQRT"/>
<dbReference type="EMBL" id="CM000309">
    <property type="protein sequence ID" value="EEQ43372.1"/>
    <property type="molecule type" value="Genomic_DNA"/>
</dbReference>
<dbReference type="InterPro" id="IPR000626">
    <property type="entry name" value="Ubiquitin-like_dom"/>
</dbReference>
<dbReference type="SUPFAM" id="SSF74924">
    <property type="entry name" value="Cap-Gly domain"/>
    <property type="match status" value="1"/>
</dbReference>
<dbReference type="PROSITE" id="PS50245">
    <property type="entry name" value="CAP_GLY_2"/>
    <property type="match status" value="1"/>
</dbReference>
<dbReference type="InterPro" id="IPR000938">
    <property type="entry name" value="CAP-Gly_domain"/>
</dbReference>
<gene>
    <name evidence="5" type="ORF">CAWG_01608</name>
</gene>
<keyword evidence="6" id="KW-1185">Reference proteome</keyword>
<dbReference type="SUPFAM" id="SSF54236">
    <property type="entry name" value="Ubiquitin-like"/>
    <property type="match status" value="1"/>
</dbReference>
<sequence length="284" mass="32917">MSDLNIFITSNLTSSERRISPQWNLKYLKQKLESITGISPQNQILHYYPNNHSNEYKLIPPINGSTTTDDDDDDEQILLSSLNLQSYSRIHVIDSDPNSDVNKLQQQHQQHQEEEEEEEKSEIEEGDVAGFTEFQLSEEDYKTRQNSVLNWKKINKLGRFDPQFQSLQEKLHHETEMKLKTMSIGSRCRLINIENNERRGIIRFIGKIMPLDNGENDWVGIEFDEPVGKNNGSIDGVKIFECKPNHGSFVRPRLVEVGDFPELDPFADDDDDDDDEDMDDDEEL</sequence>
<reference evidence="5 6" key="1">
    <citation type="journal article" date="2009" name="Nature">
        <title>Evolution of pathogenicity and sexual reproduction in eight Candida genomes.</title>
        <authorList>
            <person name="Butler G."/>
            <person name="Rasmussen M.D."/>
            <person name="Lin M.F."/>
            <person name="Santos M.A."/>
            <person name="Sakthikumar S."/>
            <person name="Munro C.A."/>
            <person name="Rheinbay E."/>
            <person name="Grabherr M."/>
            <person name="Forche A."/>
            <person name="Reedy J.L."/>
            <person name="Agrafioti I."/>
            <person name="Arnaud M.B."/>
            <person name="Bates S."/>
            <person name="Brown A.J."/>
            <person name="Brunke S."/>
            <person name="Costanzo M.C."/>
            <person name="Fitzpatrick D.A."/>
            <person name="de Groot P.W."/>
            <person name="Harris D."/>
            <person name="Hoyer L.L."/>
            <person name="Hube B."/>
            <person name="Klis F.M."/>
            <person name="Kodira C."/>
            <person name="Lennard N."/>
            <person name="Logue M.E."/>
            <person name="Martin R."/>
            <person name="Neiman A.M."/>
            <person name="Nikolaou E."/>
            <person name="Quail M.A."/>
            <person name="Quinn J."/>
            <person name="Santos M.C."/>
            <person name="Schmitzberger F.F."/>
            <person name="Sherlock G."/>
            <person name="Shah P."/>
            <person name="Silverstein K.A."/>
            <person name="Skrzypek M.S."/>
            <person name="Soll D."/>
            <person name="Staggs R."/>
            <person name="Stansfield I."/>
            <person name="Stumpf M.P."/>
            <person name="Sudbery P.E."/>
            <person name="Srikantha T."/>
            <person name="Zeng Q."/>
            <person name="Berman J."/>
            <person name="Berriman M."/>
            <person name="Heitman J."/>
            <person name="Gow N.A."/>
            <person name="Lorenz M.C."/>
            <person name="Birren B.W."/>
            <person name="Kellis M."/>
            <person name="Cuomo C.A."/>
        </authorList>
    </citation>
    <scope>NUCLEOTIDE SEQUENCE [LARGE SCALE GENOMIC DNA]</scope>
    <source>
        <strain evidence="5 6">WO-1</strain>
    </source>
</reference>
<proteinExistence type="inferred from homology"/>
<evidence type="ECO:0000313" key="6">
    <source>
        <dbReference type="Proteomes" id="UP000001429"/>
    </source>
</evidence>
<dbReference type="Gene3D" id="3.10.20.90">
    <property type="entry name" value="Phosphatidylinositol 3-kinase Catalytic Subunit, Chain A, domain 1"/>
    <property type="match status" value="1"/>
</dbReference>
<evidence type="ECO:0000259" key="4">
    <source>
        <dbReference type="PROSITE" id="PS50245"/>
    </source>
</evidence>
<evidence type="ECO:0000256" key="2">
    <source>
        <dbReference type="ARBA" id="ARBA00025779"/>
    </source>
</evidence>
<organism evidence="5 6">
    <name type="scientific">Candida albicans (strain WO-1)</name>
    <name type="common">Yeast</name>
    <dbReference type="NCBI Taxonomy" id="294748"/>
    <lineage>
        <taxon>Eukaryota</taxon>
        <taxon>Fungi</taxon>
        <taxon>Dikarya</taxon>
        <taxon>Ascomycota</taxon>
        <taxon>Saccharomycotina</taxon>
        <taxon>Pichiomycetes</taxon>
        <taxon>Debaryomycetaceae</taxon>
        <taxon>Candida/Lodderomyces clade</taxon>
        <taxon>Candida</taxon>
    </lineage>
</organism>
<dbReference type="Proteomes" id="UP000001429">
    <property type="component" value="Chromosome R"/>
</dbReference>
<dbReference type="PaxDb" id="5476-C4YL91"/>
<dbReference type="InterPro" id="IPR036859">
    <property type="entry name" value="CAP-Gly_dom_sf"/>
</dbReference>
<feature type="compositionally biased region" description="Acidic residues" evidence="3">
    <location>
        <begin position="113"/>
        <end position="127"/>
    </location>
</feature>
<dbReference type="Gene3D" id="2.30.30.190">
    <property type="entry name" value="CAP Gly-rich-like domain"/>
    <property type="match status" value="1"/>
</dbReference>
<dbReference type="VEuPathDB" id="FungiDB:CAWG_01608"/>
<protein>
    <recommendedName>
        <fullName evidence="4">CAP-Gly domain-containing protein</fullName>
    </recommendedName>
</protein>
<keyword evidence="1" id="KW-0143">Chaperone</keyword>
<dbReference type="AlphaFoldDB" id="C4YL91"/>
<dbReference type="SMART" id="SM01052">
    <property type="entry name" value="CAP_GLY"/>
    <property type="match status" value="1"/>
</dbReference>
<comment type="similarity">
    <text evidence="2">Belongs to the TBCB family.</text>
</comment>
<dbReference type="Pfam" id="PF01302">
    <property type="entry name" value="CAP_GLY"/>
    <property type="match status" value="1"/>
</dbReference>
<feature type="region of interest" description="Disordered" evidence="3">
    <location>
        <begin position="260"/>
        <end position="284"/>
    </location>
</feature>
<name>C4YL91_CANAW</name>
<dbReference type="OrthoDB" id="5295208at2759"/>
<feature type="domain" description="CAP-Gly" evidence="4">
    <location>
        <begin position="209"/>
        <end position="251"/>
    </location>
</feature>
<accession>C4YL91</accession>
<dbReference type="HOGENOM" id="CLU_067577_2_0_1"/>
<dbReference type="PANTHER" id="PTHR18916">
    <property type="entry name" value="DYNACTIN 1-RELATED MICROTUBULE-BINDING"/>
    <property type="match status" value="1"/>
</dbReference>